<proteinExistence type="predicted"/>
<name>A0A9D1MPW8_9FIRM</name>
<organism evidence="2 3">
    <name type="scientific">Candidatus Avacidaminococcus intestinavium</name>
    <dbReference type="NCBI Taxonomy" id="2840684"/>
    <lineage>
        <taxon>Bacteria</taxon>
        <taxon>Bacillati</taxon>
        <taxon>Bacillota</taxon>
        <taxon>Negativicutes</taxon>
        <taxon>Acidaminococcales</taxon>
        <taxon>Acidaminococcaceae</taxon>
        <taxon>Acidaminococcaceae incertae sedis</taxon>
        <taxon>Candidatus Avacidaminococcus</taxon>
    </lineage>
</organism>
<keyword evidence="1" id="KW-0812">Transmembrane</keyword>
<evidence type="ECO:0000313" key="2">
    <source>
        <dbReference type="EMBL" id="HIU64098.1"/>
    </source>
</evidence>
<dbReference type="Proteomes" id="UP000824099">
    <property type="component" value="Unassembled WGS sequence"/>
</dbReference>
<dbReference type="AlphaFoldDB" id="A0A9D1MPW8"/>
<feature type="transmembrane region" description="Helical" evidence="1">
    <location>
        <begin position="6"/>
        <end position="27"/>
    </location>
</feature>
<keyword evidence="1" id="KW-1133">Transmembrane helix</keyword>
<reference evidence="2" key="1">
    <citation type="submission" date="2020-10" db="EMBL/GenBank/DDBJ databases">
        <authorList>
            <person name="Gilroy R."/>
        </authorList>
    </citation>
    <scope>NUCLEOTIDE SEQUENCE</scope>
    <source>
        <strain evidence="2">CHK160-1198</strain>
    </source>
</reference>
<protein>
    <submittedName>
        <fullName evidence="2">Uncharacterized protein</fullName>
    </submittedName>
</protein>
<evidence type="ECO:0000313" key="3">
    <source>
        <dbReference type="Proteomes" id="UP000824099"/>
    </source>
</evidence>
<dbReference type="EMBL" id="DVNI01000051">
    <property type="protein sequence ID" value="HIU64098.1"/>
    <property type="molecule type" value="Genomic_DNA"/>
</dbReference>
<sequence length="144" mass="17194">MKTDIQGRLFAIVILFFGIPLLSTLFYTPRGEVYKEMQTRYANLADEWTKIGVPNDDFAVIGFKIKSRDYLIFGNKVYLKVRYKFYLPTHDVKSYYIKETIKYNWQQIAIDDNSMVYSKDDKKHLRITEEKNGNWLMVFTYDNI</sequence>
<reference evidence="2" key="2">
    <citation type="journal article" date="2021" name="PeerJ">
        <title>Extensive microbial diversity within the chicken gut microbiome revealed by metagenomics and culture.</title>
        <authorList>
            <person name="Gilroy R."/>
            <person name="Ravi A."/>
            <person name="Getino M."/>
            <person name="Pursley I."/>
            <person name="Horton D.L."/>
            <person name="Alikhan N.F."/>
            <person name="Baker D."/>
            <person name="Gharbi K."/>
            <person name="Hall N."/>
            <person name="Watson M."/>
            <person name="Adriaenssens E.M."/>
            <person name="Foster-Nyarko E."/>
            <person name="Jarju S."/>
            <person name="Secka A."/>
            <person name="Antonio M."/>
            <person name="Oren A."/>
            <person name="Chaudhuri R.R."/>
            <person name="La Ragione R."/>
            <person name="Hildebrand F."/>
            <person name="Pallen M.J."/>
        </authorList>
    </citation>
    <scope>NUCLEOTIDE SEQUENCE</scope>
    <source>
        <strain evidence="2">CHK160-1198</strain>
    </source>
</reference>
<comment type="caution">
    <text evidence="2">The sequence shown here is derived from an EMBL/GenBank/DDBJ whole genome shotgun (WGS) entry which is preliminary data.</text>
</comment>
<gene>
    <name evidence="2" type="ORF">IAB06_03530</name>
</gene>
<keyword evidence="1" id="KW-0472">Membrane</keyword>
<accession>A0A9D1MPW8</accession>
<evidence type="ECO:0000256" key="1">
    <source>
        <dbReference type="SAM" id="Phobius"/>
    </source>
</evidence>